<comment type="caution">
    <text evidence="1">The sequence shown here is derived from an EMBL/GenBank/DDBJ whole genome shotgun (WGS) entry which is preliminary data.</text>
</comment>
<name>A0AAN8PJW7_PATCE</name>
<organism evidence="1 2">
    <name type="scientific">Patella caerulea</name>
    <name type="common">Rayed Mediterranean limpet</name>
    <dbReference type="NCBI Taxonomy" id="87958"/>
    <lineage>
        <taxon>Eukaryota</taxon>
        <taxon>Metazoa</taxon>
        <taxon>Spiralia</taxon>
        <taxon>Lophotrochozoa</taxon>
        <taxon>Mollusca</taxon>
        <taxon>Gastropoda</taxon>
        <taxon>Patellogastropoda</taxon>
        <taxon>Patelloidea</taxon>
        <taxon>Patellidae</taxon>
        <taxon>Patella</taxon>
    </lineage>
</organism>
<dbReference type="Gene3D" id="3.30.420.10">
    <property type="entry name" value="Ribonuclease H-like superfamily/Ribonuclease H"/>
    <property type="match status" value="1"/>
</dbReference>
<evidence type="ECO:0000313" key="1">
    <source>
        <dbReference type="EMBL" id="KAK6177794.1"/>
    </source>
</evidence>
<protein>
    <submittedName>
        <fullName evidence="1">Uncharacterized protein</fullName>
    </submittedName>
</protein>
<keyword evidence="2" id="KW-1185">Reference proteome</keyword>
<dbReference type="Proteomes" id="UP001347796">
    <property type="component" value="Unassembled WGS sequence"/>
</dbReference>
<evidence type="ECO:0000313" key="2">
    <source>
        <dbReference type="Proteomes" id="UP001347796"/>
    </source>
</evidence>
<dbReference type="GO" id="GO:0003676">
    <property type="term" value="F:nucleic acid binding"/>
    <property type="evidence" value="ECO:0007669"/>
    <property type="project" value="InterPro"/>
</dbReference>
<reference evidence="1 2" key="1">
    <citation type="submission" date="2024-01" db="EMBL/GenBank/DDBJ databases">
        <title>The genome of the rayed Mediterranean limpet Patella caerulea (Linnaeus, 1758).</title>
        <authorList>
            <person name="Anh-Thu Weber A."/>
            <person name="Halstead-Nussloch G."/>
        </authorList>
    </citation>
    <scope>NUCLEOTIDE SEQUENCE [LARGE SCALE GENOMIC DNA]</scope>
    <source>
        <strain evidence="1">AATW-2023a</strain>
        <tissue evidence="1">Whole specimen</tissue>
    </source>
</reference>
<sequence length="109" mass="12317">MSDLPEDRVELAPPFSYCAVDYCGPFLIKERRSQVKRYGVLFTCMSSTAVHLETAVSLSSSSFINALSRFLNRIGPVRIGARNELKAVLSEMDQDQVHKYLLRNDCELT</sequence>
<dbReference type="EMBL" id="JAZGQO010000010">
    <property type="protein sequence ID" value="KAK6177794.1"/>
    <property type="molecule type" value="Genomic_DNA"/>
</dbReference>
<dbReference type="PANTHER" id="PTHR47331:SF5">
    <property type="entry name" value="RIBONUCLEASE H"/>
    <property type="match status" value="1"/>
</dbReference>
<accession>A0AAN8PJW7</accession>
<proteinExistence type="predicted"/>
<gene>
    <name evidence="1" type="ORF">SNE40_015827</name>
</gene>
<dbReference type="InterPro" id="IPR036397">
    <property type="entry name" value="RNaseH_sf"/>
</dbReference>
<dbReference type="PANTHER" id="PTHR47331">
    <property type="entry name" value="PHD-TYPE DOMAIN-CONTAINING PROTEIN"/>
    <property type="match status" value="1"/>
</dbReference>
<dbReference type="AlphaFoldDB" id="A0AAN8PJW7"/>